<dbReference type="PATRIC" id="fig|1379910.4.peg.1679"/>
<protein>
    <recommendedName>
        <fullName evidence="8">Peptidase M14 domain-containing protein</fullName>
    </recommendedName>
</protein>
<dbReference type="PANTHER" id="PTHR11705:SF143">
    <property type="entry name" value="SLL0236 PROTEIN"/>
    <property type="match status" value="1"/>
</dbReference>
<dbReference type="Pfam" id="PF00246">
    <property type="entry name" value="Peptidase_M14"/>
    <property type="match status" value="1"/>
</dbReference>
<feature type="active site" description="Proton donor/acceptor" evidence="7">
    <location>
        <position position="378"/>
    </location>
</feature>
<evidence type="ECO:0000313" key="9">
    <source>
        <dbReference type="EMBL" id="AKQ45554.1"/>
    </source>
</evidence>
<dbReference type="GO" id="GO:0005615">
    <property type="term" value="C:extracellular space"/>
    <property type="evidence" value="ECO:0007669"/>
    <property type="project" value="TreeGrafter"/>
</dbReference>
<dbReference type="Proteomes" id="UP000036458">
    <property type="component" value="Chromosome"/>
</dbReference>
<evidence type="ECO:0000259" key="8">
    <source>
        <dbReference type="PROSITE" id="PS52035"/>
    </source>
</evidence>
<keyword evidence="10" id="KW-1185">Reference proteome</keyword>
<dbReference type="SUPFAM" id="SSF53187">
    <property type="entry name" value="Zn-dependent exopeptidases"/>
    <property type="match status" value="1"/>
</dbReference>
<evidence type="ECO:0000256" key="6">
    <source>
        <dbReference type="ARBA" id="ARBA00023049"/>
    </source>
</evidence>
<dbReference type="SMART" id="SM00631">
    <property type="entry name" value="Zn_pept"/>
    <property type="match status" value="1"/>
</dbReference>
<dbReference type="InterPro" id="IPR000834">
    <property type="entry name" value="Peptidase_M14"/>
</dbReference>
<evidence type="ECO:0000256" key="7">
    <source>
        <dbReference type="PROSITE-ProRule" id="PRU01379"/>
    </source>
</evidence>
<comment type="cofactor">
    <cofactor evidence="1">
        <name>Zn(2+)</name>
        <dbReference type="ChEBI" id="CHEBI:29105"/>
    </cofactor>
</comment>
<evidence type="ECO:0000256" key="1">
    <source>
        <dbReference type="ARBA" id="ARBA00001947"/>
    </source>
</evidence>
<dbReference type="Gene3D" id="3.40.630.10">
    <property type="entry name" value="Zn peptidases"/>
    <property type="match status" value="1"/>
</dbReference>
<evidence type="ECO:0000256" key="2">
    <source>
        <dbReference type="ARBA" id="ARBA00005988"/>
    </source>
</evidence>
<evidence type="ECO:0000256" key="5">
    <source>
        <dbReference type="ARBA" id="ARBA00022833"/>
    </source>
</evidence>
<accession>A0A0H4VP95</accession>
<dbReference type="CDD" id="cd06905">
    <property type="entry name" value="M14-like"/>
    <property type="match status" value="1"/>
</dbReference>
<keyword evidence="4" id="KW-0378">Hydrolase</keyword>
<dbReference type="PROSITE" id="PS52035">
    <property type="entry name" value="PEPTIDASE_M14"/>
    <property type="match status" value="1"/>
</dbReference>
<keyword evidence="6" id="KW-0482">Metalloprotease</keyword>
<dbReference type="PANTHER" id="PTHR11705">
    <property type="entry name" value="PROTEASE FAMILY M14 CARBOXYPEPTIDASE A,B"/>
    <property type="match status" value="1"/>
</dbReference>
<dbReference type="KEGG" id="ruf:TH63_07685"/>
<proteinExistence type="inferred from homology"/>
<evidence type="ECO:0000256" key="3">
    <source>
        <dbReference type="ARBA" id="ARBA00022670"/>
    </source>
</evidence>
<comment type="similarity">
    <text evidence="2 7">Belongs to the peptidase M14 family.</text>
</comment>
<name>A0A0H4VP95_9BACT</name>
<dbReference type="GO" id="GO:0006508">
    <property type="term" value="P:proteolysis"/>
    <property type="evidence" value="ECO:0007669"/>
    <property type="project" value="UniProtKB-KW"/>
</dbReference>
<dbReference type="AlphaFoldDB" id="A0A0H4VP95"/>
<feature type="domain" description="Peptidase M14" evidence="8">
    <location>
        <begin position="49"/>
        <end position="401"/>
    </location>
</feature>
<dbReference type="GO" id="GO:0004181">
    <property type="term" value="F:metallocarboxypeptidase activity"/>
    <property type="evidence" value="ECO:0007669"/>
    <property type="project" value="InterPro"/>
</dbReference>
<dbReference type="OrthoDB" id="5294005at2"/>
<evidence type="ECO:0000313" key="10">
    <source>
        <dbReference type="Proteomes" id="UP000036458"/>
    </source>
</evidence>
<evidence type="ECO:0000256" key="4">
    <source>
        <dbReference type="ARBA" id="ARBA00022801"/>
    </source>
</evidence>
<dbReference type="RefSeq" id="WP_076606438.1">
    <property type="nucleotide sequence ID" value="NZ_CP010777.1"/>
</dbReference>
<keyword evidence="5" id="KW-0862">Zinc</keyword>
<dbReference type="GO" id="GO:0008270">
    <property type="term" value="F:zinc ion binding"/>
    <property type="evidence" value="ECO:0007669"/>
    <property type="project" value="InterPro"/>
</dbReference>
<organism evidence="9 10">
    <name type="scientific">Rufibacter radiotolerans</name>
    <dbReference type="NCBI Taxonomy" id="1379910"/>
    <lineage>
        <taxon>Bacteria</taxon>
        <taxon>Pseudomonadati</taxon>
        <taxon>Bacteroidota</taxon>
        <taxon>Cytophagia</taxon>
        <taxon>Cytophagales</taxon>
        <taxon>Hymenobacteraceae</taxon>
        <taxon>Rufibacter</taxon>
    </lineage>
</organism>
<gene>
    <name evidence="9" type="ORF">TH63_07685</name>
</gene>
<dbReference type="STRING" id="1379910.TH63_07685"/>
<sequence>MNRNFLFASLLLLGLQVPGVPEATAQAKLPLIYTSGTMKAPKVAVDLKQRLDYASLTAICQQLAKAYPGLVKVETIGDSYEGRRIWAMTISDFRTGDPDRKPAYYLDGNIALQDEQASEMALYTAWYLLENFKENPFIQELLLQKTFYILPAVYPDAWEKSFSVEASGKPAKSSLGLYDDDGDGLVDEDQPQDLNQDGFITYMRRKSANGKYVADPKNPLKLVRVKPGQKGEFELLGLEGLDNDGDGKVNEDPAGYQDSNSDWAWNWQPDYVQRSASRFPFALPENRILKDFILKHPNIAGAQNYCNTLLTPTNHTVPVAGSVYQQEENQVKQDLEKIAETLLPGFTYTSSGLDWYNAYGGQLEWLRAARGIFTFRNELMSQNLKFNQEFASVSNQDPEQKALVTHPLFQDAFVEWTPFNHPTYGAIEIGGYKKGYSYGSSGIQLEEDAHRNLVSTLFQAYHTPQIEIKDVLTQTLPNGLTEVSATVVNTRLIPTHSTHDLLNKIERPDYITLKDSTVVAGSFQIVGKATSFHEQTYIPAKLEVPTIPGRGAVKVRWVVKGIKPNLEIEVDSRKGGVVCQRF</sequence>
<keyword evidence="3" id="KW-0645">Protease</keyword>
<reference evidence="9 10" key="1">
    <citation type="submission" date="2015-01" db="EMBL/GenBank/DDBJ databases">
        <title>Rufibacter sp./DG31D/ whole genome sequencing.</title>
        <authorList>
            <person name="Kim M.K."/>
            <person name="Srinivasan S."/>
            <person name="Lee J.-J."/>
        </authorList>
    </citation>
    <scope>NUCLEOTIDE SEQUENCE [LARGE SCALE GENOMIC DNA]</scope>
    <source>
        <strain evidence="9 10">DG31D</strain>
    </source>
</reference>
<dbReference type="EMBL" id="CP010777">
    <property type="protein sequence ID" value="AKQ45554.1"/>
    <property type="molecule type" value="Genomic_DNA"/>
</dbReference>